<dbReference type="EMBL" id="GL377305">
    <property type="protein sequence ID" value="EFI98236.1"/>
    <property type="molecule type" value="Genomic_DNA"/>
</dbReference>
<evidence type="ECO:0000256" key="1">
    <source>
        <dbReference type="SAM" id="MobiDB-lite"/>
    </source>
</evidence>
<protein>
    <submittedName>
        <fullName evidence="2">Uncharacterized protein</fullName>
    </submittedName>
</protein>
<feature type="compositionally biased region" description="Polar residues" evidence="1">
    <location>
        <begin position="82"/>
        <end position="108"/>
    </location>
</feature>
<accession>D8Q331</accession>
<keyword evidence="3" id="KW-1185">Reference proteome</keyword>
<proteinExistence type="predicted"/>
<feature type="non-terminal residue" evidence="2">
    <location>
        <position position="108"/>
    </location>
</feature>
<feature type="region of interest" description="Disordered" evidence="1">
    <location>
        <begin position="47"/>
        <end position="108"/>
    </location>
</feature>
<sequence length="108" mass="12084">MPASRTQRCTCGCNEELRRRQIIRHLNGESVPKRSLIERARNKCAKTLFPGKRRRKHLDATSVEDAPTSSPQPPSPDDMQSVYFTSTQPDAEATTTASSNILVQDTKL</sequence>
<dbReference type="GeneID" id="9595170"/>
<reference evidence="2 3" key="1">
    <citation type="journal article" date="2010" name="Nat. Biotechnol.">
        <title>Genome sequence of the model mushroom Schizophyllum commune.</title>
        <authorList>
            <person name="Ohm R.A."/>
            <person name="de Jong J.F."/>
            <person name="Lugones L.G."/>
            <person name="Aerts A."/>
            <person name="Kothe E."/>
            <person name="Stajich J.E."/>
            <person name="de Vries R.P."/>
            <person name="Record E."/>
            <person name="Levasseur A."/>
            <person name="Baker S.E."/>
            <person name="Bartholomew K.A."/>
            <person name="Coutinho P.M."/>
            <person name="Erdmann S."/>
            <person name="Fowler T.J."/>
            <person name="Gathman A.C."/>
            <person name="Lombard V."/>
            <person name="Henrissat B."/>
            <person name="Knabe N."/>
            <person name="Kuees U."/>
            <person name="Lilly W.W."/>
            <person name="Lindquist E."/>
            <person name="Lucas S."/>
            <person name="Magnuson J.K."/>
            <person name="Piumi F."/>
            <person name="Raudaskoski M."/>
            <person name="Salamov A."/>
            <person name="Schmutz J."/>
            <person name="Schwarze F.W.M.R."/>
            <person name="vanKuyk P.A."/>
            <person name="Horton J.S."/>
            <person name="Grigoriev I.V."/>
            <person name="Woesten H.A.B."/>
        </authorList>
    </citation>
    <scope>NUCLEOTIDE SEQUENCE [LARGE SCALE GENOMIC DNA]</scope>
    <source>
        <strain evidence="3">H4-8 / FGSC 9210</strain>
    </source>
</reference>
<gene>
    <name evidence="2" type="ORF">SCHCODRAFT_107689</name>
</gene>
<dbReference type="VEuPathDB" id="FungiDB:SCHCODRAFT_02665186"/>
<dbReference type="AlphaFoldDB" id="D8Q331"/>
<organism evidence="3">
    <name type="scientific">Schizophyllum commune (strain H4-8 / FGSC 9210)</name>
    <name type="common">Split gill fungus</name>
    <dbReference type="NCBI Taxonomy" id="578458"/>
    <lineage>
        <taxon>Eukaryota</taxon>
        <taxon>Fungi</taxon>
        <taxon>Dikarya</taxon>
        <taxon>Basidiomycota</taxon>
        <taxon>Agaricomycotina</taxon>
        <taxon>Agaricomycetes</taxon>
        <taxon>Agaricomycetidae</taxon>
        <taxon>Agaricales</taxon>
        <taxon>Schizophyllaceae</taxon>
        <taxon>Schizophyllum</taxon>
    </lineage>
</organism>
<dbReference type="HOGENOM" id="CLU_2198503_0_0_1"/>
<dbReference type="KEGG" id="scm:SCHCO_02665186"/>
<name>D8Q331_SCHCM</name>
<dbReference type="RefSeq" id="XP_003033139.1">
    <property type="nucleotide sequence ID" value="XM_003033093.1"/>
</dbReference>
<evidence type="ECO:0000313" key="2">
    <source>
        <dbReference type="EMBL" id="EFI98236.1"/>
    </source>
</evidence>
<dbReference type="InParanoid" id="D8Q331"/>
<dbReference type="Proteomes" id="UP000007431">
    <property type="component" value="Unassembled WGS sequence"/>
</dbReference>
<evidence type="ECO:0000313" key="3">
    <source>
        <dbReference type="Proteomes" id="UP000007431"/>
    </source>
</evidence>